<organism evidence="4 5">
    <name type="scientific">Thelohanellus kitauei</name>
    <name type="common">Myxosporean</name>
    <dbReference type="NCBI Taxonomy" id="669202"/>
    <lineage>
        <taxon>Eukaryota</taxon>
        <taxon>Metazoa</taxon>
        <taxon>Cnidaria</taxon>
        <taxon>Myxozoa</taxon>
        <taxon>Myxosporea</taxon>
        <taxon>Bivalvulida</taxon>
        <taxon>Platysporina</taxon>
        <taxon>Myxobolidae</taxon>
        <taxon>Thelohanellus</taxon>
    </lineage>
</organism>
<protein>
    <submittedName>
        <fullName evidence="4">AP-2 complex subunit mu</fullName>
    </submittedName>
</protein>
<dbReference type="GO" id="GO:0006886">
    <property type="term" value="P:intracellular protein transport"/>
    <property type="evidence" value="ECO:0007669"/>
    <property type="project" value="InterPro"/>
</dbReference>
<dbReference type="InterPro" id="IPR011012">
    <property type="entry name" value="Longin-like_dom_sf"/>
</dbReference>
<evidence type="ECO:0000256" key="2">
    <source>
        <dbReference type="ARBA" id="ARBA00022448"/>
    </source>
</evidence>
<comment type="subcellular location">
    <subcellularLocation>
        <location evidence="1">Endomembrane system</location>
    </subcellularLocation>
</comment>
<gene>
    <name evidence="4" type="ORF">RF11_12016</name>
</gene>
<dbReference type="InterPro" id="IPR001392">
    <property type="entry name" value="Clathrin_mu"/>
</dbReference>
<dbReference type="GO" id="GO:0016192">
    <property type="term" value="P:vesicle-mediated transport"/>
    <property type="evidence" value="ECO:0007669"/>
    <property type="project" value="InterPro"/>
</dbReference>
<dbReference type="InterPro" id="IPR050431">
    <property type="entry name" value="Adaptor_comp_med_subunit"/>
</dbReference>
<dbReference type="SUPFAM" id="SSF64356">
    <property type="entry name" value="SNARE-like"/>
    <property type="match status" value="1"/>
</dbReference>
<comment type="caution">
    <text evidence="4">The sequence shown here is derived from an EMBL/GenBank/DDBJ whole genome shotgun (WGS) entry which is preliminary data.</text>
</comment>
<evidence type="ECO:0000313" key="4">
    <source>
        <dbReference type="EMBL" id="KII66192.1"/>
    </source>
</evidence>
<sequence>MFTSIYILNFKGHVLYSNIFRPEQSPNHLHIFLMKILCFRGISNHPPVNKVEGIDFIHMVINQGLVMMGVVSEDSNIMACFEYFRSIKCLIFEVCGEISQEAILKHKSDLGHILEETMIHGYPQITFSKALKNFKDDILTKKQNTKNCCPITKQLTSTVFWRTTDILYPVENMFLTVVETVNAVISKNGKEF</sequence>
<proteinExistence type="predicted"/>
<dbReference type="GO" id="GO:0012505">
    <property type="term" value="C:endomembrane system"/>
    <property type="evidence" value="ECO:0007669"/>
    <property type="project" value="UniProtKB-SubCell"/>
</dbReference>
<keyword evidence="5" id="KW-1185">Reference proteome</keyword>
<evidence type="ECO:0000256" key="1">
    <source>
        <dbReference type="ARBA" id="ARBA00004308"/>
    </source>
</evidence>
<dbReference type="PANTHER" id="PTHR10529">
    <property type="entry name" value="AP COMPLEX SUBUNIT MU"/>
    <property type="match status" value="1"/>
</dbReference>
<dbReference type="EMBL" id="JWZT01003604">
    <property type="protein sequence ID" value="KII66192.1"/>
    <property type="molecule type" value="Genomic_DNA"/>
</dbReference>
<keyword evidence="3" id="KW-0472">Membrane</keyword>
<dbReference type="Gene3D" id="3.30.450.60">
    <property type="match status" value="1"/>
</dbReference>
<reference evidence="4 5" key="1">
    <citation type="journal article" date="2014" name="Genome Biol. Evol.">
        <title>The genome of the myxosporean Thelohanellus kitauei shows adaptations to nutrient acquisition within its fish host.</title>
        <authorList>
            <person name="Yang Y."/>
            <person name="Xiong J."/>
            <person name="Zhou Z."/>
            <person name="Huo F."/>
            <person name="Miao W."/>
            <person name="Ran C."/>
            <person name="Liu Y."/>
            <person name="Zhang J."/>
            <person name="Feng J."/>
            <person name="Wang M."/>
            <person name="Wang M."/>
            <person name="Wang L."/>
            <person name="Yao B."/>
        </authorList>
    </citation>
    <scope>NUCLEOTIDE SEQUENCE [LARGE SCALE GENOMIC DNA]</scope>
    <source>
        <strain evidence="4">Wuqing</strain>
    </source>
</reference>
<dbReference type="AlphaFoldDB" id="A0A0C2MX62"/>
<evidence type="ECO:0000256" key="3">
    <source>
        <dbReference type="ARBA" id="ARBA00023136"/>
    </source>
</evidence>
<dbReference type="Proteomes" id="UP000031668">
    <property type="component" value="Unassembled WGS sequence"/>
</dbReference>
<dbReference type="PRINTS" id="PR00314">
    <property type="entry name" value="CLATHRINADPT"/>
</dbReference>
<dbReference type="OrthoDB" id="10259133at2759"/>
<dbReference type="GO" id="GO:0030131">
    <property type="term" value="C:clathrin adaptor complex"/>
    <property type="evidence" value="ECO:0007669"/>
    <property type="project" value="InterPro"/>
</dbReference>
<name>A0A0C2MX62_THEKT</name>
<accession>A0A0C2MX62</accession>
<keyword evidence="2" id="KW-0813">Transport</keyword>
<evidence type="ECO:0000313" key="5">
    <source>
        <dbReference type="Proteomes" id="UP000031668"/>
    </source>
</evidence>